<evidence type="ECO:0000256" key="6">
    <source>
        <dbReference type="ARBA" id="ARBA00022832"/>
    </source>
</evidence>
<dbReference type="RefSeq" id="WP_141199460.1">
    <property type="nucleotide sequence ID" value="NZ_CP041186.1"/>
</dbReference>
<keyword evidence="11 14" id="KW-0472">Membrane</keyword>
<keyword evidence="7 14" id="KW-1133">Transmembrane helix</keyword>
<gene>
    <name evidence="16" type="ORF">FIV42_20285</name>
</gene>
<evidence type="ECO:0000256" key="14">
    <source>
        <dbReference type="SAM" id="Phobius"/>
    </source>
</evidence>
<evidence type="ECO:0000256" key="11">
    <source>
        <dbReference type="ARBA" id="ARBA00023136"/>
    </source>
</evidence>
<evidence type="ECO:0000313" key="17">
    <source>
        <dbReference type="Proteomes" id="UP000315995"/>
    </source>
</evidence>
<evidence type="ECO:0000313" key="16">
    <source>
        <dbReference type="EMBL" id="QDG52999.1"/>
    </source>
</evidence>
<evidence type="ECO:0000256" key="8">
    <source>
        <dbReference type="ARBA" id="ARBA00023002"/>
    </source>
</evidence>
<feature type="transmembrane region" description="Helical" evidence="14">
    <location>
        <begin position="46"/>
        <end position="67"/>
    </location>
</feature>
<keyword evidence="10" id="KW-0443">Lipid metabolism</keyword>
<dbReference type="OrthoDB" id="19906at2"/>
<feature type="domain" description="Fatty acid desaturase" evidence="15">
    <location>
        <begin position="52"/>
        <end position="263"/>
    </location>
</feature>
<accession>A0A4Y6PXX5</accession>
<dbReference type="Pfam" id="PF00487">
    <property type="entry name" value="FA_desaturase"/>
    <property type="match status" value="1"/>
</dbReference>
<evidence type="ECO:0000256" key="13">
    <source>
        <dbReference type="SAM" id="Coils"/>
    </source>
</evidence>
<comment type="subcellular location">
    <subcellularLocation>
        <location evidence="1">Membrane</location>
        <topology evidence="1">Multi-pass membrane protein</topology>
    </subcellularLocation>
</comment>
<feature type="transmembrane region" description="Helical" evidence="14">
    <location>
        <begin position="187"/>
        <end position="210"/>
    </location>
</feature>
<keyword evidence="12" id="KW-0275">Fatty acid biosynthesis</keyword>
<feature type="transmembrane region" description="Helical" evidence="14">
    <location>
        <begin position="162"/>
        <end position="181"/>
    </location>
</feature>
<dbReference type="InterPro" id="IPR005804">
    <property type="entry name" value="FA_desaturase_dom"/>
</dbReference>
<dbReference type="PANTHER" id="PTHR11351:SF31">
    <property type="entry name" value="DESATURASE 1, ISOFORM A-RELATED"/>
    <property type="match status" value="1"/>
</dbReference>
<keyword evidence="9" id="KW-0408">Iron</keyword>
<dbReference type="PANTHER" id="PTHR11351">
    <property type="entry name" value="ACYL-COA DESATURASE"/>
    <property type="match status" value="1"/>
</dbReference>
<dbReference type="GO" id="GO:0016717">
    <property type="term" value="F:oxidoreductase activity, acting on paired donors, with oxidation of a pair of donors resulting in the reduction of molecular oxygen to two molecules of water"/>
    <property type="evidence" value="ECO:0007669"/>
    <property type="project" value="InterPro"/>
</dbReference>
<reference evidence="16 17" key="1">
    <citation type="submission" date="2019-06" db="EMBL/GenBank/DDBJ databases">
        <title>Persicimonas caeni gen. nov., sp. nov., a predatory bacterium isolated from solar saltern.</title>
        <authorList>
            <person name="Wang S."/>
        </authorList>
    </citation>
    <scope>NUCLEOTIDE SEQUENCE [LARGE SCALE GENOMIC DNA]</scope>
    <source>
        <strain evidence="16 17">YN101</strain>
    </source>
</reference>
<keyword evidence="8" id="KW-0560">Oxidoreductase</keyword>
<feature type="coiled-coil region" evidence="13">
    <location>
        <begin position="288"/>
        <end position="366"/>
    </location>
</feature>
<dbReference type="GO" id="GO:0046872">
    <property type="term" value="F:metal ion binding"/>
    <property type="evidence" value="ECO:0007669"/>
    <property type="project" value="UniProtKB-KW"/>
</dbReference>
<dbReference type="PRINTS" id="PR00075">
    <property type="entry name" value="FACDDSATRASE"/>
</dbReference>
<evidence type="ECO:0000256" key="5">
    <source>
        <dbReference type="ARBA" id="ARBA00022723"/>
    </source>
</evidence>
<keyword evidence="6" id="KW-0276">Fatty acid metabolism</keyword>
<evidence type="ECO:0000256" key="7">
    <source>
        <dbReference type="ARBA" id="ARBA00022989"/>
    </source>
</evidence>
<evidence type="ECO:0000256" key="12">
    <source>
        <dbReference type="ARBA" id="ARBA00023160"/>
    </source>
</evidence>
<evidence type="ECO:0000256" key="9">
    <source>
        <dbReference type="ARBA" id="ARBA00023004"/>
    </source>
</evidence>
<evidence type="ECO:0000256" key="2">
    <source>
        <dbReference type="ARBA" id="ARBA00008749"/>
    </source>
</evidence>
<name>A0A4Y6PXX5_PERCE</name>
<sequence length="376" mass="44186">MHYSGSPDDSEKKPRVLWLNALFLVLTPLAALILTPLYILEHGVHWAEPVAMVVLWYLTGMGITAGYHRMFSHRAWWAPAPIRAILLVLGAAAWQNSAIAWSAAHRYHHRHVDTEDDPYSIQEGFWWAHMLWVMVEGKKHQDFESAPDLRDDPLCQWQHNNYFWISTLFNIGVPLLLGLMTGRLFGMLLWAGLVRVVVVHHFTFFINSLAHMWGSRPWSKEQSARDNAVLAFFTFGEGYHNFHHTFPGDYRNGFRWYQFDPTKWTIALLNKVGLAQDLRRTTMDRRLKKRWQTMRERYETQMDEWNESMREQIQAAEASLEEALTEMRSKRAEWARKAEELQAQARDELERARIEAERRALEAFRNWQSLVPAQAR</sequence>
<dbReference type="InterPro" id="IPR015876">
    <property type="entry name" value="Acyl-CoA_DS"/>
</dbReference>
<comment type="similarity">
    <text evidence="2">Belongs to the fatty acid desaturase type 2 family.</text>
</comment>
<feature type="transmembrane region" description="Helical" evidence="14">
    <location>
        <begin position="16"/>
        <end position="40"/>
    </location>
</feature>
<keyword evidence="3" id="KW-0444">Lipid biosynthesis</keyword>
<organism evidence="16 17">
    <name type="scientific">Persicimonas caeni</name>
    <dbReference type="NCBI Taxonomy" id="2292766"/>
    <lineage>
        <taxon>Bacteria</taxon>
        <taxon>Deltaproteobacteria</taxon>
        <taxon>Bradymonadales</taxon>
        <taxon>Bradymonadaceae</taxon>
        <taxon>Persicimonas</taxon>
    </lineage>
</organism>
<dbReference type="EMBL" id="CP041186">
    <property type="protein sequence ID" value="QDG52999.1"/>
    <property type="molecule type" value="Genomic_DNA"/>
</dbReference>
<keyword evidence="5" id="KW-0479">Metal-binding</keyword>
<dbReference type="AlphaFoldDB" id="A0A4Y6PXX5"/>
<keyword evidence="4 14" id="KW-0812">Transmembrane</keyword>
<dbReference type="InterPro" id="IPR001522">
    <property type="entry name" value="FADS-1_CS"/>
</dbReference>
<dbReference type="CDD" id="cd03505">
    <property type="entry name" value="Delta9-FADS-like"/>
    <property type="match status" value="1"/>
</dbReference>
<evidence type="ECO:0000256" key="3">
    <source>
        <dbReference type="ARBA" id="ARBA00022516"/>
    </source>
</evidence>
<dbReference type="PROSITE" id="PS00476">
    <property type="entry name" value="FATTY_ACID_DESATUR_1"/>
    <property type="match status" value="1"/>
</dbReference>
<accession>A0A5B8Y9C6</accession>
<evidence type="ECO:0000256" key="10">
    <source>
        <dbReference type="ARBA" id="ARBA00023098"/>
    </source>
</evidence>
<keyword evidence="17" id="KW-1185">Reference proteome</keyword>
<dbReference type="GO" id="GO:0016020">
    <property type="term" value="C:membrane"/>
    <property type="evidence" value="ECO:0007669"/>
    <property type="project" value="UniProtKB-SubCell"/>
</dbReference>
<proteinExistence type="inferred from homology"/>
<dbReference type="GO" id="GO:0006633">
    <property type="term" value="P:fatty acid biosynthetic process"/>
    <property type="evidence" value="ECO:0007669"/>
    <property type="project" value="UniProtKB-KW"/>
</dbReference>
<dbReference type="Proteomes" id="UP000315995">
    <property type="component" value="Chromosome"/>
</dbReference>
<keyword evidence="13" id="KW-0175">Coiled coil</keyword>
<evidence type="ECO:0000259" key="15">
    <source>
        <dbReference type="Pfam" id="PF00487"/>
    </source>
</evidence>
<protein>
    <submittedName>
        <fullName evidence="16">Acyl-CoA desaturase</fullName>
    </submittedName>
</protein>
<evidence type="ECO:0000256" key="1">
    <source>
        <dbReference type="ARBA" id="ARBA00004141"/>
    </source>
</evidence>
<evidence type="ECO:0000256" key="4">
    <source>
        <dbReference type="ARBA" id="ARBA00022692"/>
    </source>
</evidence>